<evidence type="ECO:0000256" key="9">
    <source>
        <dbReference type="ARBA" id="ARBA00023295"/>
    </source>
</evidence>
<sequence length="405" mass="44856">MAEALLLSEKVTLFRQEAPGGITYRIPALLYLPKETTFLAFAEKRSSAKDTDAEYLVLRRGRKDGASVQWEPLEALSSATLPGHRTMNPCPVYEAETGTIFLFFICVERHVTEGHQILTGRNAARLCYVSTGDAGRTWSPLVDLTEQVIGEDVRNWATFAVGPGHGVQLSSGRLVIPAYTYYIHMHCCGQPVPCCTKPHALTFYSDDRGRSWCKGHLLKARRAAECEVAEVTRQDGRKVLYCSARTPDKCRVEALSTDGGDRFQESSLCRELCEPPHGCQGSVVSFTPAPGQPEPDWKDGPKSWLIYSHPTSRHKRVNLGIYLNPSPLEQACWTAPWVLYKGPSGYSDLAVCAGGTPRLFGCLFECGVACECEEIAFRLFSYAELLRGIQDDCAQRISDMVKVTC</sequence>
<dbReference type="EC" id="3.2.1.18" evidence="3"/>
<reference evidence="11" key="1">
    <citation type="submission" date="2025-08" db="UniProtKB">
        <authorList>
            <consortium name="Ensembl"/>
        </authorList>
    </citation>
    <scope>IDENTIFICATION</scope>
</reference>
<evidence type="ECO:0000256" key="6">
    <source>
        <dbReference type="ARBA" id="ARBA00022963"/>
    </source>
</evidence>
<protein>
    <recommendedName>
        <fullName evidence="3">exo-alpha-sialidase</fullName>
        <ecNumber evidence="3">3.2.1.18</ecNumber>
    </recommendedName>
</protein>
<evidence type="ECO:0000256" key="4">
    <source>
        <dbReference type="ARBA" id="ARBA00022737"/>
    </source>
</evidence>
<dbReference type="GO" id="GO:0005886">
    <property type="term" value="C:plasma membrane"/>
    <property type="evidence" value="ECO:0007669"/>
    <property type="project" value="Ensembl"/>
</dbReference>
<evidence type="ECO:0000256" key="7">
    <source>
        <dbReference type="ARBA" id="ARBA00023098"/>
    </source>
</evidence>
<organism evidence="11 12">
    <name type="scientific">Sphenodon punctatus</name>
    <name type="common">Tuatara</name>
    <name type="synonym">Hatteria punctata</name>
    <dbReference type="NCBI Taxonomy" id="8508"/>
    <lineage>
        <taxon>Eukaryota</taxon>
        <taxon>Metazoa</taxon>
        <taxon>Chordata</taxon>
        <taxon>Craniata</taxon>
        <taxon>Vertebrata</taxon>
        <taxon>Euteleostomi</taxon>
        <taxon>Lepidosauria</taxon>
        <taxon>Sphenodontia</taxon>
        <taxon>Sphenodontidae</taxon>
        <taxon>Sphenodon</taxon>
    </lineage>
</organism>
<dbReference type="SUPFAM" id="SSF50939">
    <property type="entry name" value="Sialidases"/>
    <property type="match status" value="1"/>
</dbReference>
<keyword evidence="5" id="KW-0378">Hydrolase</keyword>
<reference evidence="11" key="2">
    <citation type="submission" date="2025-09" db="UniProtKB">
        <authorList>
            <consortium name="Ensembl"/>
        </authorList>
    </citation>
    <scope>IDENTIFICATION</scope>
</reference>
<keyword evidence="7" id="KW-0443">Lipid metabolism</keyword>
<keyword evidence="12" id="KW-1185">Reference proteome</keyword>
<dbReference type="GO" id="GO:0031901">
    <property type="term" value="C:early endosome membrane"/>
    <property type="evidence" value="ECO:0007669"/>
    <property type="project" value="Ensembl"/>
</dbReference>
<dbReference type="GO" id="GO:0045742">
    <property type="term" value="P:positive regulation of epidermal growth factor receptor signaling pathway"/>
    <property type="evidence" value="ECO:0007669"/>
    <property type="project" value="Ensembl"/>
</dbReference>
<comment type="catalytic activity">
    <reaction evidence="1">
        <text>Hydrolysis of alpha-(2-&gt;3)-, alpha-(2-&gt;6)-, alpha-(2-&gt;8)- glycosidic linkages of terminal sialic acid residues in oligosaccharides, glycoproteins, glycolipids, colominic acid and synthetic substrates.</text>
        <dbReference type="EC" id="3.2.1.18"/>
    </reaction>
</comment>
<gene>
    <name evidence="11" type="primary">NEU3</name>
</gene>
<evidence type="ECO:0000256" key="8">
    <source>
        <dbReference type="ARBA" id="ARBA00023277"/>
    </source>
</evidence>
<dbReference type="Gene3D" id="2.120.10.10">
    <property type="match status" value="1"/>
</dbReference>
<dbReference type="GO" id="GO:0009313">
    <property type="term" value="P:oligosaccharide catabolic process"/>
    <property type="evidence" value="ECO:0007669"/>
    <property type="project" value="Ensembl"/>
</dbReference>
<dbReference type="OMA" id="ECGIKRE"/>
<dbReference type="GeneTree" id="ENSGT00950000182944"/>
<evidence type="ECO:0000256" key="3">
    <source>
        <dbReference type="ARBA" id="ARBA00012733"/>
    </source>
</evidence>
<keyword evidence="6" id="KW-0442">Lipid degradation</keyword>
<evidence type="ECO:0000313" key="12">
    <source>
        <dbReference type="Proteomes" id="UP000694392"/>
    </source>
</evidence>
<proteinExistence type="inferred from homology"/>
<dbReference type="CDD" id="cd15482">
    <property type="entry name" value="Sialidase_non-viral"/>
    <property type="match status" value="1"/>
</dbReference>
<dbReference type="AlphaFoldDB" id="A0A8D0HGJ6"/>
<dbReference type="PANTHER" id="PTHR10628">
    <property type="entry name" value="SIALIDASE"/>
    <property type="match status" value="1"/>
</dbReference>
<keyword evidence="8" id="KW-0119">Carbohydrate metabolism</keyword>
<accession>A0A8D0HGJ6</accession>
<dbReference type="InterPro" id="IPR026856">
    <property type="entry name" value="Sialidase_fam"/>
</dbReference>
<dbReference type="GO" id="GO:0006689">
    <property type="term" value="P:ganglioside catabolic process"/>
    <property type="evidence" value="ECO:0007669"/>
    <property type="project" value="Ensembl"/>
</dbReference>
<evidence type="ECO:0000256" key="5">
    <source>
        <dbReference type="ARBA" id="ARBA00022801"/>
    </source>
</evidence>
<dbReference type="Ensembl" id="ENSSPUT00000020219.1">
    <property type="protein sequence ID" value="ENSSPUP00000018981.1"/>
    <property type="gene ID" value="ENSSPUG00000014640.1"/>
</dbReference>
<dbReference type="InterPro" id="IPR011040">
    <property type="entry name" value="Sialidase"/>
</dbReference>
<dbReference type="InterPro" id="IPR036278">
    <property type="entry name" value="Sialidase_sf"/>
</dbReference>
<feature type="domain" description="Sialidase" evidence="10">
    <location>
        <begin position="38"/>
        <end position="355"/>
    </location>
</feature>
<evidence type="ECO:0000256" key="1">
    <source>
        <dbReference type="ARBA" id="ARBA00000427"/>
    </source>
</evidence>
<dbReference type="Pfam" id="PF13088">
    <property type="entry name" value="BNR_2"/>
    <property type="match status" value="1"/>
</dbReference>
<name>A0A8D0HGJ6_SPHPU</name>
<keyword evidence="9" id="KW-0326">Glycosidase</keyword>
<dbReference type="GO" id="GO:0004308">
    <property type="term" value="F:exo-alpha-sialidase activity"/>
    <property type="evidence" value="ECO:0007669"/>
    <property type="project" value="UniProtKB-EC"/>
</dbReference>
<dbReference type="PANTHER" id="PTHR10628:SF23">
    <property type="entry name" value="SIALIDASE-3"/>
    <property type="match status" value="1"/>
</dbReference>
<evidence type="ECO:0000313" key="11">
    <source>
        <dbReference type="Ensembl" id="ENSSPUP00000018981.1"/>
    </source>
</evidence>
<keyword evidence="4" id="KW-0677">Repeat</keyword>
<evidence type="ECO:0000256" key="2">
    <source>
        <dbReference type="ARBA" id="ARBA00009348"/>
    </source>
</evidence>
<comment type="similarity">
    <text evidence="2">Belongs to the glycosyl hydrolase 33 family.</text>
</comment>
<dbReference type="GO" id="GO:1900186">
    <property type="term" value="P:negative regulation of clathrin-dependent endocytosis"/>
    <property type="evidence" value="ECO:0007669"/>
    <property type="project" value="Ensembl"/>
</dbReference>
<dbReference type="GO" id="GO:0055038">
    <property type="term" value="C:recycling endosome membrane"/>
    <property type="evidence" value="ECO:0007669"/>
    <property type="project" value="Ensembl"/>
</dbReference>
<evidence type="ECO:0000259" key="10">
    <source>
        <dbReference type="Pfam" id="PF13088"/>
    </source>
</evidence>
<dbReference type="Proteomes" id="UP000694392">
    <property type="component" value="Unplaced"/>
</dbReference>
<dbReference type="GO" id="GO:0005765">
    <property type="term" value="C:lysosomal membrane"/>
    <property type="evidence" value="ECO:0007669"/>
    <property type="project" value="Ensembl"/>
</dbReference>
<dbReference type="FunFam" id="2.120.10.10:FF:000002">
    <property type="entry name" value="Neuraminidase 3"/>
    <property type="match status" value="1"/>
</dbReference>